<evidence type="ECO:0000259" key="4">
    <source>
        <dbReference type="PROSITE" id="PS51337"/>
    </source>
</evidence>
<dbReference type="SUPFAM" id="SSF52242">
    <property type="entry name" value="Cobalamin (vitamin B12)-binding domain"/>
    <property type="match status" value="1"/>
</dbReference>
<evidence type="ECO:0008006" key="7">
    <source>
        <dbReference type="Google" id="ProtNLM"/>
    </source>
</evidence>
<dbReference type="Pfam" id="PF02607">
    <property type="entry name" value="B12-binding_2"/>
    <property type="match status" value="1"/>
</dbReference>
<protein>
    <recommendedName>
        <fullName evidence="7">Cobalamin-binding protein</fullName>
    </recommendedName>
</protein>
<name>A0A3G1KQN0_FORW1</name>
<dbReference type="Proteomes" id="UP000323521">
    <property type="component" value="Chromosome"/>
</dbReference>
<dbReference type="GO" id="GO:0031419">
    <property type="term" value="F:cobalamin binding"/>
    <property type="evidence" value="ECO:0007669"/>
    <property type="project" value="InterPro"/>
</dbReference>
<dbReference type="PROSITE" id="PS51337">
    <property type="entry name" value="B12_BINDING_NTER"/>
    <property type="match status" value="1"/>
</dbReference>
<organism evidence="5 6">
    <name type="scientific">Formimonas warabiya</name>
    <dbReference type="NCBI Taxonomy" id="1761012"/>
    <lineage>
        <taxon>Bacteria</taxon>
        <taxon>Bacillati</taxon>
        <taxon>Bacillota</taxon>
        <taxon>Clostridia</taxon>
        <taxon>Eubacteriales</taxon>
        <taxon>Peptococcaceae</taxon>
        <taxon>Candidatus Formimonas</taxon>
    </lineage>
</organism>
<keyword evidence="6" id="KW-1185">Reference proteome</keyword>
<sequence length="216" mass="23579">MDKSVQQLMNFLVELDEKSVMSQVQEIIRSTPEFGMEKNNEIIKACQQGMGMIGDRFSQGEYFLPELMLSANIFEQIIGLLPKNFAGKTGFLGRIVLGTVRSDVHDIGKNIVGAMLEASGFEVIDLGVDISEEKFLEEVKKTKPQILAMSALLTSSLEPMKSTVEFIKQAGLRESLKIIIGGSVVSEMSCNFVGADAFTTDAAKGVQICKGWVSGE</sequence>
<dbReference type="PANTHER" id="PTHR45833:SF1">
    <property type="entry name" value="METHIONINE SYNTHASE"/>
    <property type="match status" value="1"/>
</dbReference>
<dbReference type="InterPro" id="IPR036594">
    <property type="entry name" value="Meth_synthase_dom"/>
</dbReference>
<dbReference type="SUPFAM" id="SSF47644">
    <property type="entry name" value="Methionine synthase domain"/>
    <property type="match status" value="1"/>
</dbReference>
<dbReference type="GO" id="GO:0046872">
    <property type="term" value="F:metal ion binding"/>
    <property type="evidence" value="ECO:0007669"/>
    <property type="project" value="UniProtKB-KW"/>
</dbReference>
<dbReference type="GO" id="GO:0008705">
    <property type="term" value="F:methionine synthase activity"/>
    <property type="evidence" value="ECO:0007669"/>
    <property type="project" value="TreeGrafter"/>
</dbReference>
<proteinExistence type="predicted"/>
<dbReference type="RefSeq" id="WP_214659188.1">
    <property type="nucleotide sequence ID" value="NZ_CP017634.1"/>
</dbReference>
<dbReference type="InterPro" id="IPR050554">
    <property type="entry name" value="Met_Synthase/Corrinoid"/>
</dbReference>
<dbReference type="EMBL" id="CP017634">
    <property type="protein sequence ID" value="ATW24746.1"/>
    <property type="molecule type" value="Genomic_DNA"/>
</dbReference>
<dbReference type="GO" id="GO:0050667">
    <property type="term" value="P:homocysteine metabolic process"/>
    <property type="evidence" value="ECO:0007669"/>
    <property type="project" value="TreeGrafter"/>
</dbReference>
<keyword evidence="2" id="KW-0170">Cobalt</keyword>
<dbReference type="InterPro" id="IPR036724">
    <property type="entry name" value="Cobalamin-bd_sf"/>
</dbReference>
<evidence type="ECO:0000313" key="5">
    <source>
        <dbReference type="EMBL" id="ATW24746.1"/>
    </source>
</evidence>
<evidence type="ECO:0000256" key="2">
    <source>
        <dbReference type="ARBA" id="ARBA00023285"/>
    </source>
</evidence>
<dbReference type="Gene3D" id="3.40.50.280">
    <property type="entry name" value="Cobalamin-binding domain"/>
    <property type="match status" value="1"/>
</dbReference>
<feature type="domain" description="B12-binding" evidence="3">
    <location>
        <begin position="92"/>
        <end position="216"/>
    </location>
</feature>
<accession>A0A3G1KQN0</accession>
<dbReference type="KEGG" id="fwa:DCMF_08130"/>
<dbReference type="SMART" id="SM01018">
    <property type="entry name" value="B12-binding_2"/>
    <property type="match status" value="1"/>
</dbReference>
<gene>
    <name evidence="5" type="ORF">DCMF_08130</name>
</gene>
<feature type="domain" description="B12-binding N-terminal" evidence="4">
    <location>
        <begin position="1"/>
        <end position="93"/>
    </location>
</feature>
<dbReference type="Gene3D" id="1.10.1240.10">
    <property type="entry name" value="Methionine synthase domain"/>
    <property type="match status" value="1"/>
</dbReference>
<evidence type="ECO:0000259" key="3">
    <source>
        <dbReference type="PROSITE" id="PS51332"/>
    </source>
</evidence>
<evidence type="ECO:0000256" key="1">
    <source>
        <dbReference type="ARBA" id="ARBA00022723"/>
    </source>
</evidence>
<dbReference type="GO" id="GO:0005829">
    <property type="term" value="C:cytosol"/>
    <property type="evidence" value="ECO:0007669"/>
    <property type="project" value="TreeGrafter"/>
</dbReference>
<dbReference type="InterPro" id="IPR003759">
    <property type="entry name" value="Cbl-bd_cap"/>
</dbReference>
<dbReference type="PANTHER" id="PTHR45833">
    <property type="entry name" value="METHIONINE SYNTHASE"/>
    <property type="match status" value="1"/>
</dbReference>
<keyword evidence="1" id="KW-0479">Metal-binding</keyword>
<dbReference type="PROSITE" id="PS51332">
    <property type="entry name" value="B12_BINDING"/>
    <property type="match status" value="1"/>
</dbReference>
<dbReference type="GO" id="GO:0046653">
    <property type="term" value="P:tetrahydrofolate metabolic process"/>
    <property type="evidence" value="ECO:0007669"/>
    <property type="project" value="TreeGrafter"/>
</dbReference>
<dbReference type="Pfam" id="PF02310">
    <property type="entry name" value="B12-binding"/>
    <property type="match status" value="1"/>
</dbReference>
<dbReference type="AlphaFoldDB" id="A0A3G1KQN0"/>
<evidence type="ECO:0000313" key="6">
    <source>
        <dbReference type="Proteomes" id="UP000323521"/>
    </source>
</evidence>
<dbReference type="InterPro" id="IPR006158">
    <property type="entry name" value="Cobalamin-bd"/>
</dbReference>
<reference evidence="5 6" key="1">
    <citation type="submission" date="2016-10" db="EMBL/GenBank/DDBJ databases">
        <title>Complete Genome Sequence of Peptococcaceae strain DCMF.</title>
        <authorList>
            <person name="Edwards R.J."/>
            <person name="Holland S.I."/>
            <person name="Deshpande N.P."/>
            <person name="Wong Y.K."/>
            <person name="Ertan H."/>
            <person name="Manefield M."/>
            <person name="Russell T.L."/>
            <person name="Lee M.J."/>
        </authorList>
    </citation>
    <scope>NUCLEOTIDE SEQUENCE [LARGE SCALE GENOMIC DNA]</scope>
    <source>
        <strain evidence="5 6">DCMF</strain>
    </source>
</reference>